<dbReference type="EMBL" id="ML978123">
    <property type="protein sequence ID" value="KAF2101460.1"/>
    <property type="molecule type" value="Genomic_DNA"/>
</dbReference>
<dbReference type="OrthoDB" id="412383at2759"/>
<feature type="active site" evidence="1">
    <location>
        <position position="52"/>
    </location>
</feature>
<name>A0A9P4ILJ5_9PEZI</name>
<keyword evidence="3" id="KW-1185">Reference proteome</keyword>
<dbReference type="GO" id="GO:0005737">
    <property type="term" value="C:cytoplasm"/>
    <property type="evidence" value="ECO:0007669"/>
    <property type="project" value="TreeGrafter"/>
</dbReference>
<accession>A0A9P4ILJ5</accession>
<dbReference type="PIRSF" id="PIRSF016184">
    <property type="entry name" value="PhzC_PhzF"/>
    <property type="match status" value="1"/>
</dbReference>
<dbReference type="Pfam" id="PF02567">
    <property type="entry name" value="PhzC-PhzF"/>
    <property type="match status" value="1"/>
</dbReference>
<dbReference type="SUPFAM" id="SSF54506">
    <property type="entry name" value="Diaminopimelate epimerase-like"/>
    <property type="match status" value="1"/>
</dbReference>
<organism evidence="2 3">
    <name type="scientific">Rhizodiscina lignyota</name>
    <dbReference type="NCBI Taxonomy" id="1504668"/>
    <lineage>
        <taxon>Eukaryota</taxon>
        <taxon>Fungi</taxon>
        <taxon>Dikarya</taxon>
        <taxon>Ascomycota</taxon>
        <taxon>Pezizomycotina</taxon>
        <taxon>Dothideomycetes</taxon>
        <taxon>Pleosporomycetidae</taxon>
        <taxon>Aulographales</taxon>
        <taxon>Rhizodiscinaceae</taxon>
        <taxon>Rhizodiscina</taxon>
    </lineage>
</organism>
<dbReference type="PANTHER" id="PTHR13774">
    <property type="entry name" value="PHENAZINE BIOSYNTHESIS PROTEIN"/>
    <property type="match status" value="1"/>
</dbReference>
<evidence type="ECO:0000313" key="2">
    <source>
        <dbReference type="EMBL" id="KAF2101460.1"/>
    </source>
</evidence>
<dbReference type="InterPro" id="IPR003719">
    <property type="entry name" value="Phenazine_PhzF-like"/>
</dbReference>
<gene>
    <name evidence="2" type="ORF">NA57DRAFT_35666</name>
</gene>
<dbReference type="NCBIfam" id="TIGR00654">
    <property type="entry name" value="PhzF_family"/>
    <property type="match status" value="1"/>
</dbReference>
<sequence length="314" mass="33821">MSGSATLDFTTLDVFTHTRYAGNPLGVVHVPSSATLSKEQRQIIAGEFNLSETVFIHERQVGPDGPEWPVNIHTTARELPFAGHPTIGVACLLASSLEPDQNGDDHSVSATLIVPAGRIKFVYNALERVARLGIPHNYHQHGATLSAAELQKLTPKIAQLPQQSPIVSIVKGMTFALVELQSLDDLTFVNMLTARWPQLQLDTEWDSEPVGMLFYVHQGEGADGATKLRTRMMELEKPSEDPATGSASCCLAAYLALKEGKKGEKVKIEMTQGVEMGRKSDIGIEIGVGQDGKLESVTLSGGAVQVMKGTVIVP</sequence>
<dbReference type="Proteomes" id="UP000799772">
    <property type="component" value="Unassembled WGS sequence"/>
</dbReference>
<comment type="caution">
    <text evidence="2">The sequence shown here is derived from an EMBL/GenBank/DDBJ whole genome shotgun (WGS) entry which is preliminary data.</text>
</comment>
<reference evidence="2" key="1">
    <citation type="journal article" date="2020" name="Stud. Mycol.">
        <title>101 Dothideomycetes genomes: a test case for predicting lifestyles and emergence of pathogens.</title>
        <authorList>
            <person name="Haridas S."/>
            <person name="Albert R."/>
            <person name="Binder M."/>
            <person name="Bloem J."/>
            <person name="Labutti K."/>
            <person name="Salamov A."/>
            <person name="Andreopoulos B."/>
            <person name="Baker S."/>
            <person name="Barry K."/>
            <person name="Bills G."/>
            <person name="Bluhm B."/>
            <person name="Cannon C."/>
            <person name="Castanera R."/>
            <person name="Culley D."/>
            <person name="Daum C."/>
            <person name="Ezra D."/>
            <person name="Gonzalez J."/>
            <person name="Henrissat B."/>
            <person name="Kuo A."/>
            <person name="Liang C."/>
            <person name="Lipzen A."/>
            <person name="Lutzoni F."/>
            <person name="Magnuson J."/>
            <person name="Mondo S."/>
            <person name="Nolan M."/>
            <person name="Ohm R."/>
            <person name="Pangilinan J."/>
            <person name="Park H.-J."/>
            <person name="Ramirez L."/>
            <person name="Alfaro M."/>
            <person name="Sun H."/>
            <person name="Tritt A."/>
            <person name="Yoshinaga Y."/>
            <person name="Zwiers L.-H."/>
            <person name="Turgeon B."/>
            <person name="Goodwin S."/>
            <person name="Spatafora J."/>
            <person name="Crous P."/>
            <person name="Grigoriev I."/>
        </authorList>
    </citation>
    <scope>NUCLEOTIDE SEQUENCE</scope>
    <source>
        <strain evidence="2">CBS 133067</strain>
    </source>
</reference>
<dbReference type="PANTHER" id="PTHR13774:SF32">
    <property type="entry name" value="ANTISENSE-ENHANCING SEQUENCE 1"/>
    <property type="match status" value="1"/>
</dbReference>
<dbReference type="GO" id="GO:0016853">
    <property type="term" value="F:isomerase activity"/>
    <property type="evidence" value="ECO:0007669"/>
    <property type="project" value="TreeGrafter"/>
</dbReference>
<evidence type="ECO:0000256" key="1">
    <source>
        <dbReference type="PIRSR" id="PIRSR016184-1"/>
    </source>
</evidence>
<protein>
    <submittedName>
        <fullName evidence="2">Diaminopimelate epimerase-like protein</fullName>
    </submittedName>
</protein>
<dbReference type="AlphaFoldDB" id="A0A9P4ILJ5"/>
<proteinExistence type="predicted"/>
<evidence type="ECO:0000313" key="3">
    <source>
        <dbReference type="Proteomes" id="UP000799772"/>
    </source>
</evidence>
<dbReference type="Gene3D" id="3.10.310.10">
    <property type="entry name" value="Diaminopimelate Epimerase, Chain A, domain 1"/>
    <property type="match status" value="2"/>
</dbReference>